<dbReference type="GO" id="GO:0009228">
    <property type="term" value="P:thiamine biosynthetic process"/>
    <property type="evidence" value="ECO:0007669"/>
    <property type="project" value="UniProtKB-KW"/>
</dbReference>
<dbReference type="InterPro" id="IPR015168">
    <property type="entry name" value="SsuA/THI5"/>
</dbReference>
<dbReference type="AlphaFoldDB" id="A0A940S6V8"/>
<evidence type="ECO:0000259" key="12">
    <source>
        <dbReference type="Pfam" id="PF09084"/>
    </source>
</evidence>
<gene>
    <name evidence="13" type="ORF">J5Y10_24450</name>
</gene>
<evidence type="ECO:0000256" key="1">
    <source>
        <dbReference type="ARBA" id="ARBA00003469"/>
    </source>
</evidence>
<dbReference type="Proteomes" id="UP000677537">
    <property type="component" value="Unassembled WGS sequence"/>
</dbReference>
<proteinExistence type="inferred from homology"/>
<comment type="caution">
    <text evidence="13">The sequence shown here is derived from an EMBL/GenBank/DDBJ whole genome shotgun (WGS) entry which is preliminary data.</text>
</comment>
<evidence type="ECO:0000256" key="4">
    <source>
        <dbReference type="ARBA" id="ARBA00011738"/>
    </source>
</evidence>
<comment type="subunit">
    <text evidence="4">Homodimer.</text>
</comment>
<dbReference type="GO" id="GO:0046872">
    <property type="term" value="F:metal ion binding"/>
    <property type="evidence" value="ECO:0007669"/>
    <property type="project" value="UniProtKB-KW"/>
</dbReference>
<comment type="pathway">
    <text evidence="2">Cofactor biosynthesis; thiamine diphosphate biosynthesis.</text>
</comment>
<evidence type="ECO:0000256" key="6">
    <source>
        <dbReference type="ARBA" id="ARBA00022723"/>
    </source>
</evidence>
<keyword evidence="7" id="KW-0663">Pyridoxal phosphate</keyword>
<dbReference type="Gene3D" id="3.40.190.10">
    <property type="entry name" value="Periplasmic binding protein-like II"/>
    <property type="match status" value="2"/>
</dbReference>
<dbReference type="InterPro" id="IPR027939">
    <property type="entry name" value="NMT1/THI5"/>
</dbReference>
<keyword evidence="14" id="KW-1185">Reference proteome</keyword>
<evidence type="ECO:0000256" key="8">
    <source>
        <dbReference type="ARBA" id="ARBA00022977"/>
    </source>
</evidence>
<keyword evidence="6" id="KW-0479">Metal-binding</keyword>
<dbReference type="GO" id="GO:0016740">
    <property type="term" value="F:transferase activity"/>
    <property type="evidence" value="ECO:0007669"/>
    <property type="project" value="UniProtKB-KW"/>
</dbReference>
<evidence type="ECO:0000313" key="13">
    <source>
        <dbReference type="EMBL" id="MBP0495956.1"/>
    </source>
</evidence>
<keyword evidence="5" id="KW-0808">Transferase</keyword>
<dbReference type="PANTHER" id="PTHR31528:SF1">
    <property type="entry name" value="4-AMINO-5-HYDROXYMETHYL-2-METHYLPYRIMIDINE PHOSPHATE SYNTHASE THI11-RELATED"/>
    <property type="match status" value="1"/>
</dbReference>
<keyword evidence="9" id="KW-0408">Iron</keyword>
<evidence type="ECO:0000256" key="5">
    <source>
        <dbReference type="ARBA" id="ARBA00022679"/>
    </source>
</evidence>
<protein>
    <recommendedName>
        <fullName evidence="10">Thiamine pyrimidine synthase</fullName>
    </recommendedName>
</protein>
<comment type="catalytic activity">
    <reaction evidence="11">
        <text>N(6)-(pyridoxal phosphate)-L-lysyl-[4-amino-5-hydroxymethyl-2-methylpyrimidine phosphate synthase] + L-histidyl-[4-amino-5-hydroxymethyl-2-methylpyrimidine phosphate synthase] + 2 Fe(3+) + 4 H2O = L-lysyl-[4-amino-5-hydroxymethyl-2-methylpyrimidine phosphate synthase] + (2S)-2-amino-5-hydroxy-4-oxopentanoyl-[4-amino-5-hydroxymethyl-2-methylpyrimidine phosphate synthase] + 4-amino-2-methyl-5-(phosphooxymethyl)pyrimidine + 3-oxopropanoate + 2 Fe(2+) + 2 H(+)</text>
        <dbReference type="Rhea" id="RHEA:65756"/>
        <dbReference type="Rhea" id="RHEA-COMP:16892"/>
        <dbReference type="Rhea" id="RHEA-COMP:16893"/>
        <dbReference type="Rhea" id="RHEA-COMP:16894"/>
        <dbReference type="Rhea" id="RHEA-COMP:16895"/>
        <dbReference type="ChEBI" id="CHEBI:15377"/>
        <dbReference type="ChEBI" id="CHEBI:15378"/>
        <dbReference type="ChEBI" id="CHEBI:29033"/>
        <dbReference type="ChEBI" id="CHEBI:29034"/>
        <dbReference type="ChEBI" id="CHEBI:29969"/>
        <dbReference type="ChEBI" id="CHEBI:29979"/>
        <dbReference type="ChEBI" id="CHEBI:33190"/>
        <dbReference type="ChEBI" id="CHEBI:58354"/>
        <dbReference type="ChEBI" id="CHEBI:143915"/>
        <dbReference type="ChEBI" id="CHEBI:157692"/>
    </reaction>
    <physiologicalReaction direction="left-to-right" evidence="11">
        <dbReference type="Rhea" id="RHEA:65757"/>
    </physiologicalReaction>
</comment>
<sequence>MTGPIGRRALGMAGLGAGLLAAPRLSLAQAPHRLKFTLDWTIHGGYSFAVAAERNGLFRKYNLEMPINRGYGSGRVPIDIAAGTYELGFGDLTPQLRFMAENPDRNLVCIAVLYDRSPLSATVRMDGPIKEPKQLAGKTLAAPEFDGGRQIFPVFAQAIGIDLASINWMSVSPELREPMLVQKRADGITGFVTSTALSLKALGMDLPQQRIFYYRDAGLDFYGSGLVTTRAVLREKPEAIRAAVGALTEGMVWAYRNPNEAIAALKAREALTDVAIEAERQKLAFDQMLLSDPVRQNGLSYVEAARLRRQIDATVDTFKLPTRPTPEQAFTDEFLPPKNLRML</sequence>
<evidence type="ECO:0000256" key="11">
    <source>
        <dbReference type="ARBA" id="ARBA00048179"/>
    </source>
</evidence>
<dbReference type="Pfam" id="PF09084">
    <property type="entry name" value="NMT1"/>
    <property type="match status" value="1"/>
</dbReference>
<dbReference type="PANTHER" id="PTHR31528">
    <property type="entry name" value="4-AMINO-5-HYDROXYMETHYL-2-METHYLPYRIMIDINE PHOSPHATE SYNTHASE THI11-RELATED"/>
    <property type="match status" value="1"/>
</dbReference>
<comment type="function">
    <text evidence="1">Responsible for the formation of the pyrimidine heterocycle in the thiamine biosynthesis pathway. Catalyzes the formation of hydroxymethylpyrimidine phosphate (HMP-P) from histidine and pyridoxal phosphate (PLP). The protein uses PLP and the active site histidine to form HMP-P, generating an inactive enzyme. The enzyme can only undergo a single turnover, which suggests it is a suicide enzyme.</text>
</comment>
<evidence type="ECO:0000256" key="7">
    <source>
        <dbReference type="ARBA" id="ARBA00022898"/>
    </source>
</evidence>
<feature type="domain" description="SsuA/THI5-like" evidence="12">
    <location>
        <begin position="49"/>
        <end position="261"/>
    </location>
</feature>
<evidence type="ECO:0000256" key="3">
    <source>
        <dbReference type="ARBA" id="ARBA00009406"/>
    </source>
</evidence>
<dbReference type="SUPFAM" id="SSF53850">
    <property type="entry name" value="Periplasmic binding protein-like II"/>
    <property type="match status" value="1"/>
</dbReference>
<evidence type="ECO:0000256" key="9">
    <source>
        <dbReference type="ARBA" id="ARBA00023004"/>
    </source>
</evidence>
<evidence type="ECO:0000313" key="14">
    <source>
        <dbReference type="Proteomes" id="UP000677537"/>
    </source>
</evidence>
<comment type="similarity">
    <text evidence="3">Belongs to the NMT1/THI5 family.</text>
</comment>
<evidence type="ECO:0000256" key="10">
    <source>
        <dbReference type="ARBA" id="ARBA00033171"/>
    </source>
</evidence>
<keyword evidence="8" id="KW-0784">Thiamine biosynthesis</keyword>
<accession>A0A940S6V8</accession>
<organism evidence="13 14">
    <name type="scientific">Roseomonas indoligenes</name>
    <dbReference type="NCBI Taxonomy" id="2820811"/>
    <lineage>
        <taxon>Bacteria</taxon>
        <taxon>Pseudomonadati</taxon>
        <taxon>Pseudomonadota</taxon>
        <taxon>Alphaproteobacteria</taxon>
        <taxon>Acetobacterales</taxon>
        <taxon>Roseomonadaceae</taxon>
        <taxon>Roseomonas</taxon>
    </lineage>
</organism>
<dbReference type="RefSeq" id="WP_209376751.1">
    <property type="nucleotide sequence ID" value="NZ_JAGIZA010000024.1"/>
</dbReference>
<dbReference type="EMBL" id="JAGIZA010000024">
    <property type="protein sequence ID" value="MBP0495956.1"/>
    <property type="molecule type" value="Genomic_DNA"/>
</dbReference>
<evidence type="ECO:0000256" key="2">
    <source>
        <dbReference type="ARBA" id="ARBA00004948"/>
    </source>
</evidence>
<reference evidence="13" key="1">
    <citation type="submission" date="2021-03" db="EMBL/GenBank/DDBJ databases">
        <authorList>
            <person name="So Y."/>
        </authorList>
    </citation>
    <scope>NUCLEOTIDE SEQUENCE</scope>
    <source>
        <strain evidence="13">SG15</strain>
    </source>
</reference>
<name>A0A940S6V8_9PROT</name>